<comment type="caution">
    <text evidence="1">The sequence shown here is derived from an EMBL/GenBank/DDBJ whole genome shotgun (WGS) entry which is preliminary data.</text>
</comment>
<accession>A0A1Q3EMT9</accession>
<sequence>MSELSSPSSGLMAHIGDVDLSPRLARLQALSSSCGVEYQVVSVKVFRTPKRILRTLTDVDTQICRRRRIYYCCRTANLQIYQTREFDTPTAAHLGPEGTAHASTTLTFSHRPLFTYTVTPLNHHSLANLIKFYQV</sequence>
<dbReference type="EMBL" id="BDGU01000660">
    <property type="protein sequence ID" value="GAW08528.1"/>
    <property type="molecule type" value="Genomic_DNA"/>
</dbReference>
<organism evidence="1 2">
    <name type="scientific">Lentinula edodes</name>
    <name type="common">Shiitake mushroom</name>
    <name type="synonym">Lentinus edodes</name>
    <dbReference type="NCBI Taxonomy" id="5353"/>
    <lineage>
        <taxon>Eukaryota</taxon>
        <taxon>Fungi</taxon>
        <taxon>Dikarya</taxon>
        <taxon>Basidiomycota</taxon>
        <taxon>Agaricomycotina</taxon>
        <taxon>Agaricomycetes</taxon>
        <taxon>Agaricomycetidae</taxon>
        <taxon>Agaricales</taxon>
        <taxon>Marasmiineae</taxon>
        <taxon>Omphalotaceae</taxon>
        <taxon>Lentinula</taxon>
    </lineage>
</organism>
<reference evidence="1 2" key="1">
    <citation type="submission" date="2016-08" db="EMBL/GenBank/DDBJ databases">
        <authorList>
            <consortium name="Lentinula edodes genome sequencing consortium"/>
            <person name="Sakamoto Y."/>
            <person name="Nakade K."/>
            <person name="Sato S."/>
            <person name="Yoshida Y."/>
            <person name="Miyazaki K."/>
            <person name="Natsume S."/>
            <person name="Konno N."/>
        </authorList>
    </citation>
    <scope>NUCLEOTIDE SEQUENCE [LARGE SCALE GENOMIC DNA]</scope>
    <source>
        <strain evidence="1 2">NBRC 111202</strain>
    </source>
</reference>
<protein>
    <submittedName>
        <fullName evidence="1">Uncharacterized protein</fullName>
    </submittedName>
</protein>
<proteinExistence type="predicted"/>
<keyword evidence="2" id="KW-1185">Reference proteome</keyword>
<evidence type="ECO:0000313" key="1">
    <source>
        <dbReference type="EMBL" id="GAW08528.1"/>
    </source>
</evidence>
<reference evidence="1 2" key="2">
    <citation type="submission" date="2017-02" db="EMBL/GenBank/DDBJ databases">
        <title>A genome survey and senescence transcriptome analysis in Lentinula edodes.</title>
        <authorList>
            <person name="Sakamoto Y."/>
            <person name="Nakade K."/>
            <person name="Sato S."/>
            <person name="Yoshida Y."/>
            <person name="Miyazaki K."/>
            <person name="Natsume S."/>
            <person name="Konno N."/>
        </authorList>
    </citation>
    <scope>NUCLEOTIDE SEQUENCE [LARGE SCALE GENOMIC DNA]</scope>
    <source>
        <strain evidence="1 2">NBRC 111202</strain>
    </source>
</reference>
<name>A0A1Q3EMT9_LENED</name>
<gene>
    <name evidence="1" type="ORF">LENED_010589</name>
</gene>
<dbReference type="AlphaFoldDB" id="A0A1Q3EMT9"/>
<dbReference type="Proteomes" id="UP000188533">
    <property type="component" value="Unassembled WGS sequence"/>
</dbReference>
<evidence type="ECO:0000313" key="2">
    <source>
        <dbReference type="Proteomes" id="UP000188533"/>
    </source>
</evidence>